<reference evidence="1 2" key="1">
    <citation type="submission" date="2021-06" db="EMBL/GenBank/DDBJ databases">
        <title>Caerostris darwini draft genome.</title>
        <authorList>
            <person name="Kono N."/>
            <person name="Arakawa K."/>
        </authorList>
    </citation>
    <scope>NUCLEOTIDE SEQUENCE [LARGE SCALE GENOMIC DNA]</scope>
</reference>
<dbReference type="EMBL" id="BPLQ01001732">
    <property type="protein sequence ID" value="GIX84647.1"/>
    <property type="molecule type" value="Genomic_DNA"/>
</dbReference>
<dbReference type="AlphaFoldDB" id="A0AAV4NIM1"/>
<protein>
    <submittedName>
        <fullName evidence="1">Uncharacterized protein</fullName>
    </submittedName>
</protein>
<dbReference type="Proteomes" id="UP001054837">
    <property type="component" value="Unassembled WGS sequence"/>
</dbReference>
<comment type="caution">
    <text evidence="1">The sequence shown here is derived from an EMBL/GenBank/DDBJ whole genome shotgun (WGS) entry which is preliminary data.</text>
</comment>
<sequence>MQSFDAESAAGVGATTSQGESCLLSVFDFRLIPIYHMQHVLDFGSNYCKRGSRLNEIEPKSSHNMWMMCTMHLFLRSLSRVENHCAGLGKGGEKKEGENLSVTLSAPLRVLIPNIGAKVKSNFGWGQWQQLLP</sequence>
<organism evidence="1 2">
    <name type="scientific">Caerostris darwini</name>
    <dbReference type="NCBI Taxonomy" id="1538125"/>
    <lineage>
        <taxon>Eukaryota</taxon>
        <taxon>Metazoa</taxon>
        <taxon>Ecdysozoa</taxon>
        <taxon>Arthropoda</taxon>
        <taxon>Chelicerata</taxon>
        <taxon>Arachnida</taxon>
        <taxon>Araneae</taxon>
        <taxon>Araneomorphae</taxon>
        <taxon>Entelegynae</taxon>
        <taxon>Araneoidea</taxon>
        <taxon>Araneidae</taxon>
        <taxon>Caerostris</taxon>
    </lineage>
</organism>
<evidence type="ECO:0000313" key="1">
    <source>
        <dbReference type="EMBL" id="GIX84647.1"/>
    </source>
</evidence>
<proteinExistence type="predicted"/>
<name>A0AAV4NIM1_9ARAC</name>
<gene>
    <name evidence="1" type="ORF">CDAR_552201</name>
</gene>
<accession>A0AAV4NIM1</accession>
<keyword evidence="2" id="KW-1185">Reference proteome</keyword>
<evidence type="ECO:0000313" key="2">
    <source>
        <dbReference type="Proteomes" id="UP001054837"/>
    </source>
</evidence>